<reference evidence="2" key="1">
    <citation type="submission" date="2021-01" db="EMBL/GenBank/DDBJ databases">
        <authorList>
            <consortium name="Genoscope - CEA"/>
            <person name="William W."/>
        </authorList>
    </citation>
    <scope>NUCLEOTIDE SEQUENCE</scope>
</reference>
<keyword evidence="1" id="KW-1133">Transmembrane helix</keyword>
<accession>A0A816K1K3</accession>
<evidence type="ECO:0000313" key="2">
    <source>
        <dbReference type="EMBL" id="CAF1882202.1"/>
    </source>
</evidence>
<gene>
    <name evidence="2" type="ORF">DARMORV10_C02P04410.1</name>
</gene>
<feature type="non-terminal residue" evidence="2">
    <location>
        <position position="127"/>
    </location>
</feature>
<evidence type="ECO:0000256" key="1">
    <source>
        <dbReference type="SAM" id="Phobius"/>
    </source>
</evidence>
<organism evidence="2">
    <name type="scientific">Brassica napus</name>
    <name type="common">Rape</name>
    <dbReference type="NCBI Taxonomy" id="3708"/>
    <lineage>
        <taxon>Eukaryota</taxon>
        <taxon>Viridiplantae</taxon>
        <taxon>Streptophyta</taxon>
        <taxon>Embryophyta</taxon>
        <taxon>Tracheophyta</taxon>
        <taxon>Spermatophyta</taxon>
        <taxon>Magnoliopsida</taxon>
        <taxon>eudicotyledons</taxon>
        <taxon>Gunneridae</taxon>
        <taxon>Pentapetalae</taxon>
        <taxon>rosids</taxon>
        <taxon>malvids</taxon>
        <taxon>Brassicales</taxon>
        <taxon>Brassicaceae</taxon>
        <taxon>Brassiceae</taxon>
        <taxon>Brassica</taxon>
    </lineage>
</organism>
<protein>
    <submittedName>
        <fullName evidence="2">(rape) hypothetical protein</fullName>
    </submittedName>
</protein>
<keyword evidence="1" id="KW-0472">Membrane</keyword>
<name>A0A816K1K3_BRANA</name>
<feature type="transmembrane region" description="Helical" evidence="1">
    <location>
        <begin position="12"/>
        <end position="29"/>
    </location>
</feature>
<sequence length="127" mass="14600">FIGLRRSGSVGLVSFLFFLLFFSFAPLCVRRFLFFKELLLNETLVLPEALVDDGIGVSSISFCLQPRKTTRSKTRGGCRRRKRTVTVSSESKGQTFFSARRNPPRFFIKIGRTRGMLRLREDEETPE</sequence>
<dbReference type="Proteomes" id="UP001295469">
    <property type="component" value="Chromosome C02"/>
</dbReference>
<dbReference type="AlphaFoldDB" id="A0A816K1K3"/>
<keyword evidence="1" id="KW-0812">Transmembrane</keyword>
<proteinExistence type="predicted"/>
<dbReference type="EMBL" id="HG994366">
    <property type="protein sequence ID" value="CAF1882202.1"/>
    <property type="molecule type" value="Genomic_DNA"/>
</dbReference>